<feature type="compositionally biased region" description="Basic and acidic residues" evidence="1">
    <location>
        <begin position="1"/>
        <end position="10"/>
    </location>
</feature>
<accession>A0ABP6BXS6</accession>
<feature type="region of interest" description="Disordered" evidence="1">
    <location>
        <begin position="1"/>
        <end position="308"/>
    </location>
</feature>
<feature type="compositionally biased region" description="Low complexity" evidence="1">
    <location>
        <begin position="571"/>
        <end position="580"/>
    </location>
</feature>
<feature type="compositionally biased region" description="Basic and acidic residues" evidence="1">
    <location>
        <begin position="599"/>
        <end position="614"/>
    </location>
</feature>
<feature type="compositionally biased region" description="Pro residues" evidence="1">
    <location>
        <begin position="36"/>
        <end position="65"/>
    </location>
</feature>
<dbReference type="Proteomes" id="UP001501447">
    <property type="component" value="Unassembled WGS sequence"/>
</dbReference>
<feature type="region of interest" description="Disordered" evidence="1">
    <location>
        <begin position="505"/>
        <end position="614"/>
    </location>
</feature>
<organism evidence="2 3">
    <name type="scientific">Streptomyces axinellae</name>
    <dbReference type="NCBI Taxonomy" id="552788"/>
    <lineage>
        <taxon>Bacteria</taxon>
        <taxon>Bacillati</taxon>
        <taxon>Actinomycetota</taxon>
        <taxon>Actinomycetes</taxon>
        <taxon>Kitasatosporales</taxon>
        <taxon>Streptomycetaceae</taxon>
        <taxon>Streptomyces</taxon>
    </lineage>
</organism>
<sequence>MSTDADRAHVPEPPSTPPRPSGDPAGIPRKPAHEPAVPPPPAAPPRPAVPPRPSVPPKPATPPPTARTEGSADPASDAAGPGRAAEPIPEDEPSEQMPTSREGEADEATRAQVPAPRDRSRTLRPPAPVSPPRPAPPTGEPLTAPRLPARPKDLPPPPAVPPREAGGRAAAAPGQADDAGAAAISAAVGTPGKSGTAGRTGTTRSAARPATADPATPDPAATARPATADAATAAPAAPTPVTAPARAPGDGERPGVHFAGAPPEPVGQPHPADSIRPPHHPAPPPVPPRTPVAVPPPPRPPVRPGHSPLGARTVAAAACLVLGVGLLGGAGAGAWLTGDSSERPGPGKAFDDARAAWHQVPVDTLFPRTLKGRGAGPGGADRNWTRVAVAPDSGCSHAFDPLLTKALSPVGCARLVRATYTDETTSGVTTVGLLFTKAGPEAMRDLRKRFATENLTERSDLMPRPYAGRGTVAADFGDAQRASWTVHVLDDVPVVVYSVSGFADGRAVSDPQSASDATREGETSAAAQAGLGHDAQGIADRVERGLRKETTGDGPEPGDGPDQGADGGPKGKPAPNKNGGRAQDKNGGQAPDKNGGAASDKDRQAAPEEKDERR</sequence>
<feature type="compositionally biased region" description="Low complexity" evidence="1">
    <location>
        <begin position="162"/>
        <end position="248"/>
    </location>
</feature>
<feature type="compositionally biased region" description="Pro residues" evidence="1">
    <location>
        <begin position="125"/>
        <end position="139"/>
    </location>
</feature>
<feature type="compositionally biased region" description="Basic and acidic residues" evidence="1">
    <location>
        <begin position="540"/>
        <end position="551"/>
    </location>
</feature>
<protein>
    <submittedName>
        <fullName evidence="2">Uncharacterized protein</fullName>
    </submittedName>
</protein>
<evidence type="ECO:0000256" key="1">
    <source>
        <dbReference type="SAM" id="MobiDB-lite"/>
    </source>
</evidence>
<feature type="compositionally biased region" description="Pro residues" evidence="1">
    <location>
        <begin position="280"/>
        <end position="303"/>
    </location>
</feature>
<reference evidence="3" key="1">
    <citation type="journal article" date="2019" name="Int. J. Syst. Evol. Microbiol.">
        <title>The Global Catalogue of Microorganisms (GCM) 10K type strain sequencing project: providing services to taxonomists for standard genome sequencing and annotation.</title>
        <authorList>
            <consortium name="The Broad Institute Genomics Platform"/>
            <consortium name="The Broad Institute Genome Sequencing Center for Infectious Disease"/>
            <person name="Wu L."/>
            <person name="Ma J."/>
        </authorList>
    </citation>
    <scope>NUCLEOTIDE SEQUENCE [LARGE SCALE GENOMIC DNA]</scope>
    <source>
        <strain evidence="3">JCM 16373</strain>
    </source>
</reference>
<feature type="compositionally biased region" description="Pro residues" evidence="1">
    <location>
        <begin position="11"/>
        <end position="21"/>
    </location>
</feature>
<comment type="caution">
    <text evidence="2">The sequence shown here is derived from an EMBL/GenBank/DDBJ whole genome shotgun (WGS) entry which is preliminary data.</text>
</comment>
<evidence type="ECO:0000313" key="2">
    <source>
        <dbReference type="EMBL" id="GAA2592622.1"/>
    </source>
</evidence>
<evidence type="ECO:0000313" key="3">
    <source>
        <dbReference type="Proteomes" id="UP001501447"/>
    </source>
</evidence>
<keyword evidence="3" id="KW-1185">Reference proteome</keyword>
<name>A0ABP6BXS6_9ACTN</name>
<proteinExistence type="predicted"/>
<dbReference type="EMBL" id="BAAARJ010000001">
    <property type="protein sequence ID" value="GAA2592622.1"/>
    <property type="molecule type" value="Genomic_DNA"/>
</dbReference>
<gene>
    <name evidence="2" type="ORF">GCM10009863_02020</name>
</gene>